<dbReference type="InterPro" id="IPR036691">
    <property type="entry name" value="Endo/exonu/phosph_ase_sf"/>
</dbReference>
<dbReference type="Proteomes" id="UP000323506">
    <property type="component" value="Chromosome D07"/>
</dbReference>
<sequence length="208" mass="24241">MKNDIIVWNCQGVEYQNFYKFLKEYLRDFDPDVVVLVEIRVSGVKVARVDSVNVVVEVNHFQFVHLKVKFLDLNDWVLKELWVELGSIAQNVRLPWILVGDFNALLNEEEKEGSLRKSRSILKFTWNRGLAFEHLDRVLCNYQWDHLVPNTMVHHLQMIKSDHSPLVVCFGQNNVKKPPRPFFFLGVNGNWGNGDQLEGSVWSFIATI</sequence>
<dbReference type="InterPro" id="IPR005135">
    <property type="entry name" value="Endo/exonuclease/phosphatase"/>
</dbReference>
<dbReference type="PANTHER" id="PTHR33710">
    <property type="entry name" value="BNAC02G09200D PROTEIN"/>
    <property type="match status" value="1"/>
</dbReference>
<accession>A0A5D2C1V3</accession>
<reference evidence="2 3" key="1">
    <citation type="submission" date="2019-06" db="EMBL/GenBank/DDBJ databases">
        <title>WGS assembly of Gossypium darwinii.</title>
        <authorList>
            <person name="Chen Z.J."/>
            <person name="Sreedasyam A."/>
            <person name="Ando A."/>
            <person name="Song Q."/>
            <person name="De L."/>
            <person name="Hulse-Kemp A."/>
            <person name="Ding M."/>
            <person name="Ye W."/>
            <person name="Kirkbride R."/>
            <person name="Jenkins J."/>
            <person name="Plott C."/>
            <person name="Lovell J."/>
            <person name="Lin Y.-M."/>
            <person name="Vaughn R."/>
            <person name="Liu B."/>
            <person name="Li W."/>
            <person name="Simpson S."/>
            <person name="Scheffler B."/>
            <person name="Saski C."/>
            <person name="Grover C."/>
            <person name="Hu G."/>
            <person name="Conover J."/>
            <person name="Carlson J."/>
            <person name="Shu S."/>
            <person name="Boston L."/>
            <person name="Williams M."/>
            <person name="Peterson D."/>
            <person name="Mcgee K."/>
            <person name="Jones D."/>
            <person name="Wendel J."/>
            <person name="Stelly D."/>
            <person name="Grimwood J."/>
            <person name="Schmutz J."/>
        </authorList>
    </citation>
    <scope>NUCLEOTIDE SEQUENCE [LARGE SCALE GENOMIC DNA]</scope>
    <source>
        <strain evidence="2">1808015.09</strain>
    </source>
</reference>
<name>A0A5D2C1V3_GOSDA</name>
<organism evidence="2 3">
    <name type="scientific">Gossypium darwinii</name>
    <name type="common">Darwin's cotton</name>
    <name type="synonym">Gossypium barbadense var. darwinii</name>
    <dbReference type="NCBI Taxonomy" id="34276"/>
    <lineage>
        <taxon>Eukaryota</taxon>
        <taxon>Viridiplantae</taxon>
        <taxon>Streptophyta</taxon>
        <taxon>Embryophyta</taxon>
        <taxon>Tracheophyta</taxon>
        <taxon>Spermatophyta</taxon>
        <taxon>Magnoliopsida</taxon>
        <taxon>eudicotyledons</taxon>
        <taxon>Gunneridae</taxon>
        <taxon>Pentapetalae</taxon>
        <taxon>rosids</taxon>
        <taxon>malvids</taxon>
        <taxon>Malvales</taxon>
        <taxon>Malvaceae</taxon>
        <taxon>Malvoideae</taxon>
        <taxon>Gossypium</taxon>
    </lineage>
</organism>
<evidence type="ECO:0000313" key="3">
    <source>
        <dbReference type="Proteomes" id="UP000323506"/>
    </source>
</evidence>
<keyword evidence="3" id="KW-1185">Reference proteome</keyword>
<evidence type="ECO:0000313" key="2">
    <source>
        <dbReference type="EMBL" id="TYG62082.1"/>
    </source>
</evidence>
<dbReference type="Pfam" id="PF03372">
    <property type="entry name" value="Exo_endo_phos"/>
    <property type="match status" value="1"/>
</dbReference>
<gene>
    <name evidence="2" type="ORF">ES288_D07G199100v1</name>
</gene>
<dbReference type="PANTHER" id="PTHR33710:SF77">
    <property type="entry name" value="DNASE I-LIKE SUPERFAMILY PROTEIN"/>
    <property type="match status" value="1"/>
</dbReference>
<dbReference type="EMBL" id="CM017707">
    <property type="protein sequence ID" value="TYG62082.1"/>
    <property type="molecule type" value="Genomic_DNA"/>
</dbReference>
<protein>
    <recommendedName>
        <fullName evidence="1">Endonuclease/exonuclease/phosphatase domain-containing protein</fullName>
    </recommendedName>
</protein>
<evidence type="ECO:0000259" key="1">
    <source>
        <dbReference type="Pfam" id="PF03372"/>
    </source>
</evidence>
<dbReference type="SUPFAM" id="SSF56219">
    <property type="entry name" value="DNase I-like"/>
    <property type="match status" value="1"/>
</dbReference>
<dbReference type="AlphaFoldDB" id="A0A5D2C1V3"/>
<feature type="domain" description="Endonuclease/exonuclease/phosphatase" evidence="1">
    <location>
        <begin position="7"/>
        <end position="163"/>
    </location>
</feature>
<dbReference type="GO" id="GO:0003824">
    <property type="term" value="F:catalytic activity"/>
    <property type="evidence" value="ECO:0007669"/>
    <property type="project" value="InterPro"/>
</dbReference>
<dbReference type="Gene3D" id="3.60.10.10">
    <property type="entry name" value="Endonuclease/exonuclease/phosphatase"/>
    <property type="match status" value="1"/>
</dbReference>
<proteinExistence type="predicted"/>